<reference evidence="16" key="1">
    <citation type="submission" date="2025-08" db="UniProtKB">
        <authorList>
            <consortium name="RefSeq"/>
        </authorList>
    </citation>
    <scope>IDENTIFICATION</scope>
    <source>
        <tissue evidence="16">Whole Larva</tissue>
    </source>
</reference>
<dbReference type="Proteomes" id="UP000695000">
    <property type="component" value="Unplaced"/>
</dbReference>
<proteinExistence type="inferred from homology"/>
<evidence type="ECO:0000256" key="10">
    <source>
        <dbReference type="ARBA" id="ARBA00023128"/>
    </source>
</evidence>
<evidence type="ECO:0000256" key="3">
    <source>
        <dbReference type="ARBA" id="ARBA00018681"/>
    </source>
</evidence>
<dbReference type="GeneID" id="108563268"/>
<dbReference type="Pfam" id="PF07225">
    <property type="entry name" value="NDUF_B4"/>
    <property type="match status" value="1"/>
</dbReference>
<keyword evidence="10" id="KW-0496">Mitochondrion</keyword>
<evidence type="ECO:0000256" key="13">
    <source>
        <dbReference type="ARBA" id="ARBA00030987"/>
    </source>
</evidence>
<evidence type="ECO:0000256" key="12">
    <source>
        <dbReference type="ARBA" id="ARBA00030212"/>
    </source>
</evidence>
<name>A0ABM1MS32_NICVS</name>
<keyword evidence="11 14" id="KW-0472">Membrane</keyword>
<keyword evidence="8" id="KW-0249">Electron transport</keyword>
<evidence type="ECO:0000256" key="9">
    <source>
        <dbReference type="ARBA" id="ARBA00022989"/>
    </source>
</evidence>
<keyword evidence="9 14" id="KW-1133">Transmembrane helix</keyword>
<gene>
    <name evidence="16" type="primary">LOC108563268</name>
</gene>
<evidence type="ECO:0000313" key="16">
    <source>
        <dbReference type="RefSeq" id="XP_017777382.1"/>
    </source>
</evidence>
<evidence type="ECO:0000313" key="15">
    <source>
        <dbReference type="Proteomes" id="UP000695000"/>
    </source>
</evidence>
<protein>
    <recommendedName>
        <fullName evidence="3">NADH dehydrogenase [ubiquinone] 1 beta subcomplex subunit 4</fullName>
    </recommendedName>
    <alternativeName>
        <fullName evidence="12">Complex I-B15</fullName>
    </alternativeName>
    <alternativeName>
        <fullName evidence="13">NADH-ubiquinone oxidoreductase B15 subunit</fullName>
    </alternativeName>
</protein>
<evidence type="ECO:0000256" key="1">
    <source>
        <dbReference type="ARBA" id="ARBA00004434"/>
    </source>
</evidence>
<evidence type="ECO:0000256" key="4">
    <source>
        <dbReference type="ARBA" id="ARBA00022448"/>
    </source>
</evidence>
<evidence type="ECO:0000256" key="7">
    <source>
        <dbReference type="ARBA" id="ARBA00022792"/>
    </source>
</evidence>
<keyword evidence="7" id="KW-0999">Mitochondrion inner membrane</keyword>
<dbReference type="InterPro" id="IPR009866">
    <property type="entry name" value="NADH_UbQ_OxRdtase_NDUFB4_su"/>
</dbReference>
<keyword evidence="5" id="KW-0679">Respiratory chain</keyword>
<keyword evidence="6 14" id="KW-0812">Transmembrane</keyword>
<dbReference type="PANTHER" id="PTHR15469">
    <property type="entry name" value="NADH-UBIQUINONE OXIDOREDUCTASE B15 SUBUNIT"/>
    <property type="match status" value="1"/>
</dbReference>
<dbReference type="PANTHER" id="PTHR15469:SF0">
    <property type="entry name" value="NADH DEHYDROGENASE [UBIQUINONE] 1 BETA SUBCOMPLEX SUBUNIT 4"/>
    <property type="match status" value="1"/>
</dbReference>
<feature type="transmembrane region" description="Helical" evidence="14">
    <location>
        <begin position="73"/>
        <end position="91"/>
    </location>
</feature>
<keyword evidence="15" id="KW-1185">Reference proteome</keyword>
<evidence type="ECO:0000256" key="2">
    <source>
        <dbReference type="ARBA" id="ARBA00007260"/>
    </source>
</evidence>
<evidence type="ECO:0000256" key="6">
    <source>
        <dbReference type="ARBA" id="ARBA00022692"/>
    </source>
</evidence>
<comment type="similarity">
    <text evidence="2">Belongs to the complex I NDUFB4 subunit family.</text>
</comment>
<evidence type="ECO:0000256" key="11">
    <source>
        <dbReference type="ARBA" id="ARBA00023136"/>
    </source>
</evidence>
<organism evidence="15 16">
    <name type="scientific">Nicrophorus vespilloides</name>
    <name type="common">Boreal carrion beetle</name>
    <dbReference type="NCBI Taxonomy" id="110193"/>
    <lineage>
        <taxon>Eukaryota</taxon>
        <taxon>Metazoa</taxon>
        <taxon>Ecdysozoa</taxon>
        <taxon>Arthropoda</taxon>
        <taxon>Hexapoda</taxon>
        <taxon>Insecta</taxon>
        <taxon>Pterygota</taxon>
        <taxon>Neoptera</taxon>
        <taxon>Endopterygota</taxon>
        <taxon>Coleoptera</taxon>
        <taxon>Polyphaga</taxon>
        <taxon>Staphyliniformia</taxon>
        <taxon>Silphidae</taxon>
        <taxon>Nicrophorinae</taxon>
        <taxon>Nicrophorus</taxon>
    </lineage>
</organism>
<evidence type="ECO:0000256" key="5">
    <source>
        <dbReference type="ARBA" id="ARBA00022660"/>
    </source>
</evidence>
<comment type="subcellular location">
    <subcellularLocation>
        <location evidence="1">Mitochondrion inner membrane</location>
        <topology evidence="1">Single-pass membrane protein</topology>
    </subcellularLocation>
</comment>
<dbReference type="RefSeq" id="XP_017777382.1">
    <property type="nucleotide sequence ID" value="XM_017921893.1"/>
</dbReference>
<keyword evidence="4" id="KW-0813">Transport</keyword>
<sequence>MAEQFDVSALQKQVLLEKAKRRTVLREEFLKQTSNPFRHASGEGGAVFDPAIQRHNAMRINTFEHFRPTFKNVRFGMMLIVVPFVVCGYIVQKDRTEKEAKRRAGLVAYADRDFKFI</sequence>
<accession>A0ABM1MS32</accession>
<evidence type="ECO:0000256" key="8">
    <source>
        <dbReference type="ARBA" id="ARBA00022982"/>
    </source>
</evidence>
<evidence type="ECO:0000256" key="14">
    <source>
        <dbReference type="SAM" id="Phobius"/>
    </source>
</evidence>